<name>A0A4Q9Q1U8_9APHY</name>
<evidence type="ECO:0000313" key="2">
    <source>
        <dbReference type="Proteomes" id="UP000292082"/>
    </source>
</evidence>
<protein>
    <submittedName>
        <fullName evidence="1">Uncharacterized protein</fullName>
    </submittedName>
</protein>
<keyword evidence="2" id="KW-1185">Reference proteome</keyword>
<gene>
    <name evidence="1" type="ORF">BD310DRAFT_815051</name>
</gene>
<organism evidence="1 2">
    <name type="scientific">Dichomitus squalens</name>
    <dbReference type="NCBI Taxonomy" id="114155"/>
    <lineage>
        <taxon>Eukaryota</taxon>
        <taxon>Fungi</taxon>
        <taxon>Dikarya</taxon>
        <taxon>Basidiomycota</taxon>
        <taxon>Agaricomycotina</taxon>
        <taxon>Agaricomycetes</taxon>
        <taxon>Polyporales</taxon>
        <taxon>Polyporaceae</taxon>
        <taxon>Dichomitus</taxon>
    </lineage>
</organism>
<dbReference type="Proteomes" id="UP000292082">
    <property type="component" value="Unassembled WGS sequence"/>
</dbReference>
<proteinExistence type="predicted"/>
<evidence type="ECO:0000313" key="1">
    <source>
        <dbReference type="EMBL" id="TBU60554.1"/>
    </source>
</evidence>
<accession>A0A4Q9Q1U8</accession>
<sequence length="139" mass="15449">SNANFTAWEPLVTGGSWKKSPVTTTWEFLRIREPIWASLSNRSPSSIETAGEWVRRAIATIEENPTFVDDEDLGTQPAGGGFLVLLNSGNEIVHWFCANANTRKGMDGDSPDVACSDTYTKTSSIYQGRMIEGVYQWKR</sequence>
<feature type="non-terminal residue" evidence="1">
    <location>
        <position position="1"/>
    </location>
</feature>
<dbReference type="AlphaFoldDB" id="A0A4Q9Q1U8"/>
<dbReference type="EMBL" id="ML145104">
    <property type="protein sequence ID" value="TBU60554.1"/>
    <property type="molecule type" value="Genomic_DNA"/>
</dbReference>
<reference evidence="1 2" key="1">
    <citation type="submission" date="2019-01" db="EMBL/GenBank/DDBJ databases">
        <title>Draft genome sequences of three monokaryotic isolates of the white-rot basidiomycete fungus Dichomitus squalens.</title>
        <authorList>
            <consortium name="DOE Joint Genome Institute"/>
            <person name="Lopez S.C."/>
            <person name="Andreopoulos B."/>
            <person name="Pangilinan J."/>
            <person name="Lipzen A."/>
            <person name="Riley R."/>
            <person name="Ahrendt S."/>
            <person name="Ng V."/>
            <person name="Barry K."/>
            <person name="Daum C."/>
            <person name="Grigoriev I.V."/>
            <person name="Hilden K.S."/>
            <person name="Makela M.R."/>
            <person name="de Vries R.P."/>
        </authorList>
    </citation>
    <scope>NUCLEOTIDE SEQUENCE [LARGE SCALE GENOMIC DNA]</scope>
    <source>
        <strain evidence="1 2">CBS 464.89</strain>
    </source>
</reference>